<name>A0ABT3C895_9MYCO</name>
<dbReference type="Gene3D" id="2.30.40.10">
    <property type="entry name" value="Urease, subunit C, domain 1"/>
    <property type="match status" value="1"/>
</dbReference>
<dbReference type="Pfam" id="PF07969">
    <property type="entry name" value="Amidohydro_3"/>
    <property type="match status" value="1"/>
</dbReference>
<reference evidence="2 3" key="1">
    <citation type="journal article" date="2022" name="BMC Genomics">
        <title>Comparative genome analysis of mycobacteria focusing on tRNA and non-coding RNA.</title>
        <authorList>
            <person name="Behra P.R.K."/>
            <person name="Pettersson B.M.F."/>
            <person name="Ramesh M."/>
            <person name="Das S."/>
            <person name="Dasgupta S."/>
            <person name="Kirsebom L.A."/>
        </authorList>
    </citation>
    <scope>NUCLEOTIDE SEQUENCE [LARGE SCALE GENOMIC DNA]</scope>
    <source>
        <strain evidence="2 3">DSM 44078</strain>
    </source>
</reference>
<evidence type="ECO:0000313" key="2">
    <source>
        <dbReference type="EMBL" id="MCV7225677.1"/>
    </source>
</evidence>
<evidence type="ECO:0000259" key="1">
    <source>
        <dbReference type="Pfam" id="PF07969"/>
    </source>
</evidence>
<accession>A0ABT3C895</accession>
<organism evidence="2 3">
    <name type="scientific">Mycolicibacterium komossense</name>
    <dbReference type="NCBI Taxonomy" id="1779"/>
    <lineage>
        <taxon>Bacteria</taxon>
        <taxon>Bacillati</taxon>
        <taxon>Actinomycetota</taxon>
        <taxon>Actinomycetes</taxon>
        <taxon>Mycobacteriales</taxon>
        <taxon>Mycobacteriaceae</taxon>
        <taxon>Mycolicibacterium</taxon>
    </lineage>
</organism>
<dbReference type="InterPro" id="IPR032466">
    <property type="entry name" value="Metal_Hydrolase"/>
</dbReference>
<dbReference type="InterPro" id="IPR013108">
    <property type="entry name" value="Amidohydro_3"/>
</dbReference>
<dbReference type="SUPFAM" id="SSF51556">
    <property type="entry name" value="Metallo-dependent hydrolases"/>
    <property type="match status" value="1"/>
</dbReference>
<evidence type="ECO:0000313" key="3">
    <source>
        <dbReference type="Proteomes" id="UP001526201"/>
    </source>
</evidence>
<dbReference type="RefSeq" id="WP_264066667.1">
    <property type="nucleotide sequence ID" value="NZ_JACKTY010000018.1"/>
</dbReference>
<dbReference type="PANTHER" id="PTHR22642">
    <property type="entry name" value="IMIDAZOLONEPROPIONASE"/>
    <property type="match status" value="1"/>
</dbReference>
<proteinExistence type="predicted"/>
<dbReference type="InterPro" id="IPR011059">
    <property type="entry name" value="Metal-dep_hydrolase_composite"/>
</dbReference>
<dbReference type="Gene3D" id="3.10.310.70">
    <property type="match status" value="1"/>
</dbReference>
<dbReference type="Proteomes" id="UP001526201">
    <property type="component" value="Unassembled WGS sequence"/>
</dbReference>
<feature type="domain" description="Amidohydrolase 3" evidence="1">
    <location>
        <begin position="36"/>
        <end position="426"/>
    </location>
</feature>
<comment type="caution">
    <text evidence="2">The sequence shown here is derived from an EMBL/GenBank/DDBJ whole genome shotgun (WGS) entry which is preliminary data.</text>
</comment>
<gene>
    <name evidence="2" type="ORF">H7J73_06480</name>
</gene>
<dbReference type="SUPFAM" id="SSF51338">
    <property type="entry name" value="Composite domain of metallo-dependent hydrolases"/>
    <property type="match status" value="1"/>
</dbReference>
<protein>
    <submittedName>
        <fullName evidence="2">Amidohydrolase family protein</fullName>
    </submittedName>
</protein>
<dbReference type="Gene3D" id="3.20.20.140">
    <property type="entry name" value="Metal-dependent hydrolases"/>
    <property type="match status" value="2"/>
</dbReference>
<dbReference type="PANTHER" id="PTHR22642:SF2">
    <property type="entry name" value="PROTEIN LONG AFTER FAR-RED 3"/>
    <property type="match status" value="1"/>
</dbReference>
<dbReference type="EMBL" id="JACKTY010000018">
    <property type="protein sequence ID" value="MCV7225677.1"/>
    <property type="molecule type" value="Genomic_DNA"/>
</dbReference>
<keyword evidence="3" id="KW-1185">Reference proteome</keyword>
<sequence>MIIRGATLIDGTTVDIRADKMIVALAERLDALPGDDVLDAHGGLVIPGLHDHHVHIRAAAAAAGSVRLGPPQVRSRIELIAALAAAEIGADGWIRAVGYHDSVAGPLDRHTLDALSPPVPVRVQHRSGVLWTLNTAGLAAIGQSDHHDGRLRSSDPEWAGDLPRRAGGLAELGSRLASYGVTGITDATPDLAGTDAELLSAALPQHVHRLSPGKRILHDDLLDLDGLTDWVRSSHDRGTAVALHCVTVSQLVVAMAALRVAGVHRGDRIEHAALVPPDCLTELAELGVTVVTQPNFVAERGDEYLADVPAEDHGLLWRVQTLVNAGVRVALSTDMPFGLGDPWGAMRAAVDRRTGTGEVLGPDECVPPRTALEMFLGAADDPSKPRTLAPGQPADLCVLAAPPDAVLAELDARLVRTTMVGGRPIYGS</sequence>